<dbReference type="CDD" id="cd15457">
    <property type="entry name" value="NADAR"/>
    <property type="match status" value="1"/>
</dbReference>
<evidence type="ECO:0000256" key="2">
    <source>
        <dbReference type="ARBA" id="ARBA00000751"/>
    </source>
</evidence>
<evidence type="ECO:0000256" key="1">
    <source>
        <dbReference type="ARBA" id="ARBA00000022"/>
    </source>
</evidence>
<name>A0A1H5US45_9SPHI</name>
<evidence type="ECO:0000313" key="5">
    <source>
        <dbReference type="Proteomes" id="UP000236731"/>
    </source>
</evidence>
<dbReference type="EMBL" id="FNUT01000002">
    <property type="protein sequence ID" value="SEF77238.1"/>
    <property type="molecule type" value="Genomic_DNA"/>
</dbReference>
<feature type="domain" description="NADAR" evidence="3">
    <location>
        <begin position="16"/>
        <end position="161"/>
    </location>
</feature>
<evidence type="ECO:0000259" key="3">
    <source>
        <dbReference type="Pfam" id="PF08719"/>
    </source>
</evidence>
<comment type="catalytic activity">
    <reaction evidence="1">
        <text>5-amino-6-(5-phospho-D-ribosylamino)uracil + H2O = 5,6-diaminouracil + D-ribose 5-phosphate</text>
        <dbReference type="Rhea" id="RHEA:55020"/>
        <dbReference type="ChEBI" id="CHEBI:15377"/>
        <dbReference type="ChEBI" id="CHEBI:46252"/>
        <dbReference type="ChEBI" id="CHEBI:58453"/>
        <dbReference type="ChEBI" id="CHEBI:78346"/>
    </reaction>
</comment>
<dbReference type="AlphaFoldDB" id="A0A1H5US45"/>
<proteinExistence type="predicted"/>
<keyword evidence="5" id="KW-1185">Reference proteome</keyword>
<dbReference type="RefSeq" id="WP_103905379.1">
    <property type="nucleotide sequence ID" value="NZ_CP049246.1"/>
</dbReference>
<dbReference type="Gene3D" id="1.10.357.40">
    <property type="entry name" value="YbiA-like"/>
    <property type="match status" value="1"/>
</dbReference>
<comment type="catalytic activity">
    <reaction evidence="2">
        <text>2,5-diamino-6-hydroxy-4-(5-phosphoribosylamino)-pyrimidine + H2O = 2,5,6-triamino-4-hydroxypyrimidine + D-ribose 5-phosphate</text>
        <dbReference type="Rhea" id="RHEA:23436"/>
        <dbReference type="ChEBI" id="CHEBI:15377"/>
        <dbReference type="ChEBI" id="CHEBI:58614"/>
        <dbReference type="ChEBI" id="CHEBI:78346"/>
        <dbReference type="ChEBI" id="CHEBI:137796"/>
    </reaction>
</comment>
<dbReference type="SUPFAM" id="SSF143990">
    <property type="entry name" value="YbiA-like"/>
    <property type="match status" value="1"/>
</dbReference>
<accession>A0A1H5US45</accession>
<organism evidence="4 5">
    <name type="scientific">Sphingobacterium lactis</name>
    <dbReference type="NCBI Taxonomy" id="797291"/>
    <lineage>
        <taxon>Bacteria</taxon>
        <taxon>Pseudomonadati</taxon>
        <taxon>Bacteroidota</taxon>
        <taxon>Sphingobacteriia</taxon>
        <taxon>Sphingobacteriales</taxon>
        <taxon>Sphingobacteriaceae</taxon>
        <taxon>Sphingobacterium</taxon>
    </lineage>
</organism>
<reference evidence="5" key="1">
    <citation type="submission" date="2016-10" db="EMBL/GenBank/DDBJ databases">
        <authorList>
            <person name="Varghese N."/>
            <person name="Submissions S."/>
        </authorList>
    </citation>
    <scope>NUCLEOTIDE SEQUENCE [LARGE SCALE GENOMIC DNA]</scope>
    <source>
        <strain evidence="5">DSM 22361</strain>
    </source>
</reference>
<dbReference type="NCBIfam" id="TIGR02464">
    <property type="entry name" value="ribofla_fusion"/>
    <property type="match status" value="1"/>
</dbReference>
<protein>
    <recommendedName>
        <fullName evidence="3">NADAR domain-containing protein</fullName>
    </recommendedName>
</protein>
<dbReference type="OrthoDB" id="67297at2"/>
<evidence type="ECO:0000313" key="4">
    <source>
        <dbReference type="EMBL" id="SEF77238.1"/>
    </source>
</evidence>
<dbReference type="InterPro" id="IPR012816">
    <property type="entry name" value="NADAR"/>
</dbReference>
<dbReference type="InterPro" id="IPR037238">
    <property type="entry name" value="YbiA-like_sf"/>
</dbReference>
<sequence>MEANIRIYNFKDIITFAKTDGKFGELSNMSPGFTLFINEVNIQSSEILYQACKFSLFPSIQEEIIKTQNPMDAKKISRRYQQYVRQDWEKIKFKVMRWCLEIKLIQNFDKFSELLLSTDNKIIVEFSKRDDVWGAVPTENKNILEGKNALGRLLMELRYKIQSGELNENSVIYPLAVSGFNLYDYPIEEIRNINYFINDLDEIYAY</sequence>
<dbReference type="Proteomes" id="UP000236731">
    <property type="component" value="Unassembled WGS sequence"/>
</dbReference>
<dbReference type="Pfam" id="PF08719">
    <property type="entry name" value="NADAR"/>
    <property type="match status" value="1"/>
</dbReference>
<gene>
    <name evidence="4" type="ORF">SAMN05421877_102374</name>
</gene>